<evidence type="ECO:0000313" key="3">
    <source>
        <dbReference type="Proteomes" id="UP001327560"/>
    </source>
</evidence>
<protein>
    <submittedName>
        <fullName evidence="2">Uncharacterized protein</fullName>
    </submittedName>
</protein>
<accession>A0AAQ3L375</accession>
<dbReference type="AlphaFoldDB" id="A0AAQ3L375"/>
<feature type="compositionally biased region" description="Basic and acidic residues" evidence="1">
    <location>
        <begin position="9"/>
        <end position="31"/>
    </location>
</feature>
<feature type="region of interest" description="Disordered" evidence="1">
    <location>
        <begin position="80"/>
        <end position="104"/>
    </location>
</feature>
<evidence type="ECO:0000313" key="2">
    <source>
        <dbReference type="EMBL" id="WOL18262.1"/>
    </source>
</evidence>
<reference evidence="2 3" key="1">
    <citation type="submission" date="2023-10" db="EMBL/GenBank/DDBJ databases">
        <title>Chromosome-scale genome assembly provides insights into flower coloration mechanisms of Canna indica.</title>
        <authorList>
            <person name="Li C."/>
        </authorList>
    </citation>
    <scope>NUCLEOTIDE SEQUENCE [LARGE SCALE GENOMIC DNA]</scope>
    <source>
        <tissue evidence="2">Flower</tissue>
    </source>
</reference>
<sequence length="215" mass="24007">MECGPRPLRALERRAISSQKDVDRTTSEQRPRVPLWPRCAASVTRGSSWSKTRYEFRATLYDRDPPPRVLSTFAVRGRAADRSSSQIHDAPESSSSNQAQKPRVPGDIAVGCARTRASSGVLSLEQDTGSAHRRSDSAHVGLMEVRDWLSNQRMGRRMGRRVDNFIAEKAPIGGNLRPFYKFSLHGWRPFSLMGMDPMPPALAAAPFLWLTKTTT</sequence>
<feature type="compositionally biased region" description="Polar residues" evidence="1">
    <location>
        <begin position="82"/>
        <end position="100"/>
    </location>
</feature>
<evidence type="ECO:0000256" key="1">
    <source>
        <dbReference type="SAM" id="MobiDB-lite"/>
    </source>
</evidence>
<feature type="region of interest" description="Disordered" evidence="1">
    <location>
        <begin position="1"/>
        <end position="35"/>
    </location>
</feature>
<name>A0AAQ3L375_9LILI</name>
<dbReference type="Proteomes" id="UP001327560">
    <property type="component" value="Chromosome 8"/>
</dbReference>
<proteinExistence type="predicted"/>
<organism evidence="2 3">
    <name type="scientific">Canna indica</name>
    <name type="common">Indian-shot</name>
    <dbReference type="NCBI Taxonomy" id="4628"/>
    <lineage>
        <taxon>Eukaryota</taxon>
        <taxon>Viridiplantae</taxon>
        <taxon>Streptophyta</taxon>
        <taxon>Embryophyta</taxon>
        <taxon>Tracheophyta</taxon>
        <taxon>Spermatophyta</taxon>
        <taxon>Magnoliopsida</taxon>
        <taxon>Liliopsida</taxon>
        <taxon>Zingiberales</taxon>
        <taxon>Cannaceae</taxon>
        <taxon>Canna</taxon>
    </lineage>
</organism>
<gene>
    <name evidence="2" type="ORF">Cni_G27055</name>
</gene>
<dbReference type="EMBL" id="CP136897">
    <property type="protein sequence ID" value="WOL18262.1"/>
    <property type="molecule type" value="Genomic_DNA"/>
</dbReference>
<keyword evidence="3" id="KW-1185">Reference proteome</keyword>